<keyword evidence="3 6" id="KW-0812">Transmembrane</keyword>
<evidence type="ECO:0000259" key="7">
    <source>
        <dbReference type="PROSITE" id="PS50850"/>
    </source>
</evidence>
<dbReference type="SUPFAM" id="SSF103473">
    <property type="entry name" value="MFS general substrate transporter"/>
    <property type="match status" value="1"/>
</dbReference>
<keyword evidence="9" id="KW-1185">Reference proteome</keyword>
<keyword evidence="5 6" id="KW-0472">Membrane</keyword>
<dbReference type="Pfam" id="PF07690">
    <property type="entry name" value="MFS_1"/>
    <property type="match status" value="1"/>
</dbReference>
<evidence type="ECO:0000313" key="9">
    <source>
        <dbReference type="Proteomes" id="UP000234503"/>
    </source>
</evidence>
<feature type="transmembrane region" description="Helical" evidence="6">
    <location>
        <begin position="278"/>
        <end position="298"/>
    </location>
</feature>
<dbReference type="GO" id="GO:0022857">
    <property type="term" value="F:transmembrane transporter activity"/>
    <property type="evidence" value="ECO:0007669"/>
    <property type="project" value="InterPro"/>
</dbReference>
<evidence type="ECO:0000256" key="4">
    <source>
        <dbReference type="ARBA" id="ARBA00022989"/>
    </source>
</evidence>
<name>A0A2N5E7J4_9GAMM</name>
<dbReference type="GO" id="GO:0005886">
    <property type="term" value="C:plasma membrane"/>
    <property type="evidence" value="ECO:0007669"/>
    <property type="project" value="UniProtKB-SubCell"/>
</dbReference>
<evidence type="ECO:0000256" key="2">
    <source>
        <dbReference type="ARBA" id="ARBA00022475"/>
    </source>
</evidence>
<feature type="transmembrane region" description="Helical" evidence="6">
    <location>
        <begin position="369"/>
        <end position="388"/>
    </location>
</feature>
<gene>
    <name evidence="8" type="ORF">CYR32_06480</name>
</gene>
<dbReference type="PROSITE" id="PS50850">
    <property type="entry name" value="MFS"/>
    <property type="match status" value="1"/>
</dbReference>
<evidence type="ECO:0000256" key="5">
    <source>
        <dbReference type="ARBA" id="ARBA00023136"/>
    </source>
</evidence>
<comment type="caution">
    <text evidence="8">The sequence shown here is derived from an EMBL/GenBank/DDBJ whole genome shotgun (WGS) entry which is preliminary data.</text>
</comment>
<dbReference type="PANTHER" id="PTHR43124">
    <property type="entry name" value="PURINE EFFLUX PUMP PBUE"/>
    <property type="match status" value="1"/>
</dbReference>
<dbReference type="InterPro" id="IPR011701">
    <property type="entry name" value="MFS"/>
</dbReference>
<evidence type="ECO:0000256" key="6">
    <source>
        <dbReference type="SAM" id="Phobius"/>
    </source>
</evidence>
<feature type="transmembrane region" description="Helical" evidence="6">
    <location>
        <begin position="56"/>
        <end position="74"/>
    </location>
</feature>
<feature type="transmembrane region" description="Helical" evidence="6">
    <location>
        <begin position="213"/>
        <end position="236"/>
    </location>
</feature>
<keyword evidence="4 6" id="KW-1133">Transmembrane helix</keyword>
<feature type="transmembrane region" description="Helical" evidence="6">
    <location>
        <begin position="343"/>
        <end position="363"/>
    </location>
</feature>
<proteinExistence type="predicted"/>
<comment type="subcellular location">
    <subcellularLocation>
        <location evidence="1">Cell membrane</location>
        <topology evidence="1">Multi-pass membrane protein</topology>
    </subcellularLocation>
</comment>
<accession>A0A2N5E7J4</accession>
<dbReference type="OrthoDB" id="9788453at2"/>
<feature type="transmembrane region" description="Helical" evidence="6">
    <location>
        <begin position="112"/>
        <end position="133"/>
    </location>
</feature>
<dbReference type="CDD" id="cd17324">
    <property type="entry name" value="MFS_NepI_like"/>
    <property type="match status" value="1"/>
</dbReference>
<dbReference type="EMBL" id="PJZH01000004">
    <property type="protein sequence ID" value="PLR37452.1"/>
    <property type="molecule type" value="Genomic_DNA"/>
</dbReference>
<dbReference type="InterPro" id="IPR050189">
    <property type="entry name" value="MFS_Efflux_Transporters"/>
</dbReference>
<dbReference type="AlphaFoldDB" id="A0A2N5E7J4"/>
<dbReference type="InterPro" id="IPR036259">
    <property type="entry name" value="MFS_trans_sf"/>
</dbReference>
<dbReference type="InterPro" id="IPR020846">
    <property type="entry name" value="MFS_dom"/>
</dbReference>
<dbReference type="PANTHER" id="PTHR43124:SF3">
    <property type="entry name" value="CHLORAMPHENICOL EFFLUX PUMP RV0191"/>
    <property type="match status" value="1"/>
</dbReference>
<feature type="transmembrane region" description="Helical" evidence="6">
    <location>
        <begin position="248"/>
        <end position="271"/>
    </location>
</feature>
<feature type="domain" description="Major facilitator superfamily (MFS) profile" evidence="7">
    <location>
        <begin position="17"/>
        <end position="391"/>
    </location>
</feature>
<feature type="transmembrane region" description="Helical" evidence="6">
    <location>
        <begin position="86"/>
        <end position="106"/>
    </location>
</feature>
<feature type="transmembrane region" description="Helical" evidence="6">
    <location>
        <begin position="145"/>
        <end position="163"/>
    </location>
</feature>
<feature type="transmembrane region" description="Helical" evidence="6">
    <location>
        <begin position="169"/>
        <end position="192"/>
    </location>
</feature>
<sequence>MEKNSFTPAPAPSLALAIFALALGSFAIGMSEFSIMGLLAEVCQSMSVTLAQGSHFISAYAIGVVIGAPLFSLLTTQLQRKHQLMLFMALFLVGNAASVLATSYHALVLARFVSGLPHGAFLGVAALAAASLVSPDRRGKAVGNVLLGLTLASLLGNPLAAMLGEYINWRWAFGTVALIALVDVALIAAIFPKTAQEPGGSPLKEIKALMDRRIWLTLGIAAIGFGGMFSVISYISPVVTYAVHLSHSWLPVILFAFGLGMVAGNLAGGWAADKKVMLSIFCVLLWSIAVLLLFPLLAPTLFGAMLGSFLIGTNLALCAPLQVRLMQVAGNAQTLAATLNHSAFNIANALGASVGAYVVANGYPVTYTATYGAILPLLGLGIFLLSLLDARATRTRDVVLTPEA</sequence>
<dbReference type="Gene3D" id="1.20.1250.20">
    <property type="entry name" value="MFS general substrate transporter like domains"/>
    <property type="match status" value="2"/>
</dbReference>
<organism evidence="8 9">
    <name type="scientific">Chimaeribacter coloradensis</name>
    <dbReference type="NCBI Taxonomy" id="2060068"/>
    <lineage>
        <taxon>Bacteria</taxon>
        <taxon>Pseudomonadati</taxon>
        <taxon>Pseudomonadota</taxon>
        <taxon>Gammaproteobacteria</taxon>
        <taxon>Enterobacterales</taxon>
        <taxon>Yersiniaceae</taxon>
        <taxon>Chimaeribacter</taxon>
    </lineage>
</organism>
<feature type="transmembrane region" description="Helical" evidence="6">
    <location>
        <begin position="304"/>
        <end position="323"/>
    </location>
</feature>
<dbReference type="Proteomes" id="UP000234503">
    <property type="component" value="Unassembled WGS sequence"/>
</dbReference>
<evidence type="ECO:0000313" key="8">
    <source>
        <dbReference type="EMBL" id="PLR37452.1"/>
    </source>
</evidence>
<evidence type="ECO:0000256" key="3">
    <source>
        <dbReference type="ARBA" id="ARBA00022692"/>
    </source>
</evidence>
<keyword evidence="2" id="KW-1003">Cell membrane</keyword>
<dbReference type="RefSeq" id="WP_101823579.1">
    <property type="nucleotide sequence ID" value="NZ_PJZH01000004.1"/>
</dbReference>
<evidence type="ECO:0000256" key="1">
    <source>
        <dbReference type="ARBA" id="ARBA00004651"/>
    </source>
</evidence>
<reference evidence="8 9" key="1">
    <citation type="submission" date="2017-12" db="EMBL/GenBank/DDBJ databases">
        <title>Characterization of six clinical isolates of Enterochimera gen. nov., a novel genus of the Yersiniaciae family and the three species Enterochimera arupensis sp. nov., Enterochimera coloradensis sp. nov, and Enterochimera californica sp. nov.</title>
        <authorList>
            <person name="Rossi A."/>
            <person name="Fisher M."/>
        </authorList>
    </citation>
    <scope>NUCLEOTIDE SEQUENCE [LARGE SCALE GENOMIC DNA]</scope>
    <source>
        <strain evidence="9">2016-Iso4</strain>
    </source>
</reference>
<protein>
    <submittedName>
        <fullName evidence="8">MFS transporter</fullName>
    </submittedName>
</protein>